<dbReference type="Gene3D" id="1.20.1070.10">
    <property type="entry name" value="Rhodopsin 7-helix transmembrane proteins"/>
    <property type="match status" value="1"/>
</dbReference>
<dbReference type="Proteomes" id="UP000271098">
    <property type="component" value="Unassembled WGS sequence"/>
</dbReference>
<keyword evidence="1" id="KW-0812">Transmembrane</keyword>
<evidence type="ECO:0000313" key="3">
    <source>
        <dbReference type="Proteomes" id="UP000271098"/>
    </source>
</evidence>
<sequence length="115" mass="13274">MVAVIVVFSIAYNFVRFWEFRIDESDSIRSFEDSIVPQLRANPLFMLLYQNIATLVTQFFIPLIVLCYLNLQVAQTILEATEQRKQLVASEKREYSIAKMMIFVVIGKSSSLKVS</sequence>
<reference evidence="2 3" key="2">
    <citation type="submission" date="2018-11" db="EMBL/GenBank/DDBJ databases">
        <authorList>
            <consortium name="Pathogen Informatics"/>
        </authorList>
    </citation>
    <scope>NUCLEOTIDE SEQUENCE [LARGE SCALE GENOMIC DNA]</scope>
</reference>
<evidence type="ECO:0000313" key="4">
    <source>
        <dbReference type="WBParaSite" id="GPUH_0000414201-mRNA-1"/>
    </source>
</evidence>
<keyword evidence="1" id="KW-0472">Membrane</keyword>
<dbReference type="PANTHER" id="PTHR47323">
    <property type="entry name" value="FMRFAMIDE PEPTIDE RECEPTOR FAMILY-RELATED"/>
    <property type="match status" value="1"/>
</dbReference>
<dbReference type="WBParaSite" id="GPUH_0000414201-mRNA-1">
    <property type="protein sequence ID" value="GPUH_0000414201-mRNA-1"/>
    <property type="gene ID" value="GPUH_0000414201"/>
</dbReference>
<gene>
    <name evidence="2" type="ORF">GPUH_LOCUS4135</name>
</gene>
<accession>A0A183D5Z4</accession>
<feature type="transmembrane region" description="Helical" evidence="1">
    <location>
        <begin position="47"/>
        <end position="69"/>
    </location>
</feature>
<dbReference type="PANTHER" id="PTHR47323:SF6">
    <property type="entry name" value="G-PROTEIN COUPLED RECEPTORS FAMILY 1 PROFILE DOMAIN-CONTAINING PROTEIN"/>
    <property type="match status" value="1"/>
</dbReference>
<keyword evidence="3" id="KW-1185">Reference proteome</keyword>
<name>A0A183D5Z4_9BILA</name>
<evidence type="ECO:0000313" key="2">
    <source>
        <dbReference type="EMBL" id="VDK42719.1"/>
    </source>
</evidence>
<dbReference type="InterPro" id="IPR053352">
    <property type="entry name" value="FMRFamide_rcpt"/>
</dbReference>
<keyword evidence="1" id="KW-1133">Transmembrane helix</keyword>
<proteinExistence type="predicted"/>
<dbReference type="OrthoDB" id="10011262at2759"/>
<organism evidence="4">
    <name type="scientific">Gongylonema pulchrum</name>
    <dbReference type="NCBI Taxonomy" id="637853"/>
    <lineage>
        <taxon>Eukaryota</taxon>
        <taxon>Metazoa</taxon>
        <taxon>Ecdysozoa</taxon>
        <taxon>Nematoda</taxon>
        <taxon>Chromadorea</taxon>
        <taxon>Rhabditida</taxon>
        <taxon>Spirurina</taxon>
        <taxon>Spiruromorpha</taxon>
        <taxon>Spiruroidea</taxon>
        <taxon>Gongylonematidae</taxon>
        <taxon>Gongylonema</taxon>
    </lineage>
</organism>
<dbReference type="EMBL" id="UYRT01007541">
    <property type="protein sequence ID" value="VDK42719.1"/>
    <property type="molecule type" value="Genomic_DNA"/>
</dbReference>
<dbReference type="SUPFAM" id="SSF81321">
    <property type="entry name" value="Family A G protein-coupled receptor-like"/>
    <property type="match status" value="1"/>
</dbReference>
<reference evidence="4" key="1">
    <citation type="submission" date="2016-06" db="UniProtKB">
        <authorList>
            <consortium name="WormBaseParasite"/>
        </authorList>
    </citation>
    <scope>IDENTIFICATION</scope>
</reference>
<dbReference type="AlphaFoldDB" id="A0A183D5Z4"/>
<evidence type="ECO:0000256" key="1">
    <source>
        <dbReference type="SAM" id="Phobius"/>
    </source>
</evidence>
<protein>
    <submittedName>
        <fullName evidence="4">Anoctamin</fullName>
    </submittedName>
</protein>